<organism evidence="20 21">
    <name type="scientific">Lactiplantibacillus daowaiensis</name>
    <dbReference type="NCBI Taxonomy" id="2559918"/>
    <lineage>
        <taxon>Bacteria</taxon>
        <taxon>Bacillati</taxon>
        <taxon>Bacillota</taxon>
        <taxon>Bacilli</taxon>
        <taxon>Lactobacillales</taxon>
        <taxon>Lactobacillaceae</taxon>
        <taxon>Lactiplantibacillus</taxon>
    </lineage>
</organism>
<feature type="domain" description="3-dehydroquinate synthase N-terminal" evidence="18">
    <location>
        <begin position="68"/>
        <end position="180"/>
    </location>
</feature>
<comment type="subcellular location">
    <subcellularLocation>
        <location evidence="3 17">Cytoplasm</location>
    </subcellularLocation>
</comment>
<evidence type="ECO:0000259" key="18">
    <source>
        <dbReference type="Pfam" id="PF01761"/>
    </source>
</evidence>
<dbReference type="GO" id="GO:0003856">
    <property type="term" value="F:3-dehydroquinate synthase activity"/>
    <property type="evidence" value="ECO:0007669"/>
    <property type="project" value="UniProtKB-EC"/>
</dbReference>
<feature type="binding site" evidence="17">
    <location>
        <position position="262"/>
    </location>
    <ligand>
        <name>Zn(2+)</name>
        <dbReference type="ChEBI" id="CHEBI:29105"/>
    </ligand>
</feature>
<dbReference type="CDD" id="cd08195">
    <property type="entry name" value="DHQS"/>
    <property type="match status" value="1"/>
</dbReference>
<dbReference type="Pfam" id="PF01761">
    <property type="entry name" value="DHQ_synthase"/>
    <property type="match status" value="1"/>
</dbReference>
<keyword evidence="16 17" id="KW-0170">Cobalt</keyword>
<gene>
    <name evidence="17 20" type="primary">aroB</name>
    <name evidence="20" type="ORF">ACFP5Y_00280</name>
</gene>
<keyword evidence="15 17" id="KW-0456">Lyase</keyword>
<evidence type="ECO:0000256" key="5">
    <source>
        <dbReference type="ARBA" id="ARBA00005412"/>
    </source>
</evidence>
<evidence type="ECO:0000256" key="15">
    <source>
        <dbReference type="ARBA" id="ARBA00023239"/>
    </source>
</evidence>
<evidence type="ECO:0000256" key="6">
    <source>
        <dbReference type="ARBA" id="ARBA00013031"/>
    </source>
</evidence>
<dbReference type="PIRSF" id="PIRSF001455">
    <property type="entry name" value="DHQ_synth"/>
    <property type="match status" value="1"/>
</dbReference>
<dbReference type="Gene3D" id="1.20.1090.10">
    <property type="entry name" value="Dehydroquinate synthase-like - alpha domain"/>
    <property type="match status" value="1"/>
</dbReference>
<evidence type="ECO:0000256" key="13">
    <source>
        <dbReference type="ARBA" id="ARBA00023027"/>
    </source>
</evidence>
<evidence type="ECO:0000313" key="21">
    <source>
        <dbReference type="Proteomes" id="UP001596282"/>
    </source>
</evidence>
<keyword evidence="8 17" id="KW-0963">Cytoplasm</keyword>
<dbReference type="EMBL" id="JBHSSC010000004">
    <property type="protein sequence ID" value="MFC6179692.1"/>
    <property type="molecule type" value="Genomic_DNA"/>
</dbReference>
<evidence type="ECO:0000256" key="2">
    <source>
        <dbReference type="ARBA" id="ARBA00001911"/>
    </source>
</evidence>
<evidence type="ECO:0000256" key="1">
    <source>
        <dbReference type="ARBA" id="ARBA00001393"/>
    </source>
</evidence>
<comment type="pathway">
    <text evidence="4 17">Metabolic intermediate biosynthesis; chorismate biosynthesis; chorismate from D-erythrose 4-phosphate and phosphoenolpyruvate: step 2/7.</text>
</comment>
<dbReference type="InterPro" id="IPR030960">
    <property type="entry name" value="DHQS/DOIS_N"/>
</dbReference>
<keyword evidence="13 17" id="KW-0520">NAD</keyword>
<comment type="cofactor">
    <cofactor evidence="17">
        <name>Co(2+)</name>
        <dbReference type="ChEBI" id="CHEBI:48828"/>
    </cofactor>
    <cofactor evidence="17">
        <name>Zn(2+)</name>
        <dbReference type="ChEBI" id="CHEBI:29105"/>
    </cofactor>
    <text evidence="17">Binds 1 divalent metal cation per subunit. Can use either Co(2+) or Zn(2+).</text>
</comment>
<feature type="binding site" evidence="17">
    <location>
        <begin position="106"/>
        <end position="110"/>
    </location>
    <ligand>
        <name>NAD(+)</name>
        <dbReference type="ChEBI" id="CHEBI:57540"/>
    </ligand>
</feature>
<evidence type="ECO:0000256" key="11">
    <source>
        <dbReference type="ARBA" id="ARBA00022741"/>
    </source>
</evidence>
<dbReference type="Gene3D" id="3.40.50.1970">
    <property type="match status" value="1"/>
</dbReference>
<comment type="catalytic activity">
    <reaction evidence="1 17">
        <text>7-phospho-2-dehydro-3-deoxy-D-arabino-heptonate = 3-dehydroquinate + phosphate</text>
        <dbReference type="Rhea" id="RHEA:21968"/>
        <dbReference type="ChEBI" id="CHEBI:32364"/>
        <dbReference type="ChEBI" id="CHEBI:43474"/>
        <dbReference type="ChEBI" id="CHEBI:58394"/>
        <dbReference type="EC" id="4.2.3.4"/>
    </reaction>
</comment>
<evidence type="ECO:0000256" key="9">
    <source>
        <dbReference type="ARBA" id="ARBA00022605"/>
    </source>
</evidence>
<comment type="similarity">
    <text evidence="5 17">Belongs to the sugar phosphate cyclases superfamily. Dehydroquinate synthase family.</text>
</comment>
<reference evidence="21" key="1">
    <citation type="journal article" date="2019" name="Int. J. Syst. Evol. Microbiol.">
        <title>The Global Catalogue of Microorganisms (GCM) 10K type strain sequencing project: providing services to taxonomists for standard genome sequencing and annotation.</title>
        <authorList>
            <consortium name="The Broad Institute Genomics Platform"/>
            <consortium name="The Broad Institute Genome Sequencing Center for Infectious Disease"/>
            <person name="Wu L."/>
            <person name="Ma J."/>
        </authorList>
    </citation>
    <scope>NUCLEOTIDE SEQUENCE [LARGE SCALE GENOMIC DNA]</scope>
    <source>
        <strain evidence="21">CCM 8933</strain>
    </source>
</reference>
<keyword evidence="21" id="KW-1185">Reference proteome</keyword>
<keyword evidence="14 17" id="KW-0057">Aromatic amino acid biosynthesis</keyword>
<feature type="binding site" evidence="17">
    <location>
        <position position="185"/>
    </location>
    <ligand>
        <name>Zn(2+)</name>
        <dbReference type="ChEBI" id="CHEBI:29105"/>
    </ligand>
</feature>
<name>A0ABW1RW15_9LACO</name>
<proteinExistence type="inferred from homology"/>
<evidence type="ECO:0000256" key="4">
    <source>
        <dbReference type="ARBA" id="ARBA00004661"/>
    </source>
</evidence>
<dbReference type="SUPFAM" id="SSF56796">
    <property type="entry name" value="Dehydroquinate synthase-like"/>
    <property type="match status" value="1"/>
</dbReference>
<dbReference type="HAMAP" id="MF_00110">
    <property type="entry name" value="DHQ_synthase"/>
    <property type="match status" value="1"/>
</dbReference>
<dbReference type="InterPro" id="IPR056179">
    <property type="entry name" value="DHQS_C"/>
</dbReference>
<feature type="binding site" evidence="17">
    <location>
        <begin position="130"/>
        <end position="131"/>
    </location>
    <ligand>
        <name>NAD(+)</name>
        <dbReference type="ChEBI" id="CHEBI:57540"/>
    </ligand>
</feature>
<feature type="binding site" evidence="17">
    <location>
        <position position="152"/>
    </location>
    <ligand>
        <name>NAD(+)</name>
        <dbReference type="ChEBI" id="CHEBI:57540"/>
    </ligand>
</feature>
<dbReference type="InterPro" id="IPR050071">
    <property type="entry name" value="Dehydroquinate_synthase"/>
</dbReference>
<comment type="caution">
    <text evidence="17">Lacks conserved residue(s) required for the propagation of feature annotation.</text>
</comment>
<evidence type="ECO:0000256" key="12">
    <source>
        <dbReference type="ARBA" id="ARBA00022833"/>
    </source>
</evidence>
<evidence type="ECO:0000256" key="14">
    <source>
        <dbReference type="ARBA" id="ARBA00023141"/>
    </source>
</evidence>
<dbReference type="PANTHER" id="PTHR43622">
    <property type="entry name" value="3-DEHYDROQUINATE SYNTHASE"/>
    <property type="match status" value="1"/>
</dbReference>
<dbReference type="Proteomes" id="UP001596282">
    <property type="component" value="Unassembled WGS sequence"/>
</dbReference>
<feature type="domain" description="3-dehydroquinate synthase C-terminal" evidence="19">
    <location>
        <begin position="182"/>
        <end position="323"/>
    </location>
</feature>
<comment type="function">
    <text evidence="17">Catalyzes the conversion of 3-deoxy-D-arabino-heptulosonate 7-phosphate (DAHP) to dehydroquinate (DHQ).</text>
</comment>
<dbReference type="InterPro" id="IPR016037">
    <property type="entry name" value="DHQ_synth_AroB"/>
</dbReference>
<keyword evidence="12 17" id="KW-0862">Zinc</keyword>
<dbReference type="EC" id="4.2.3.4" evidence="6 17"/>
<keyword evidence="11 17" id="KW-0547">Nucleotide-binding</keyword>
<evidence type="ECO:0000256" key="17">
    <source>
        <dbReference type="HAMAP-Rule" id="MF_00110"/>
    </source>
</evidence>
<dbReference type="PANTHER" id="PTHR43622:SF7">
    <property type="entry name" value="3-DEHYDROQUINATE SYNTHASE, CHLOROPLASTIC"/>
    <property type="match status" value="1"/>
</dbReference>
<dbReference type="NCBIfam" id="TIGR01357">
    <property type="entry name" value="aroB"/>
    <property type="match status" value="1"/>
</dbReference>
<evidence type="ECO:0000256" key="3">
    <source>
        <dbReference type="ARBA" id="ARBA00004496"/>
    </source>
</evidence>
<evidence type="ECO:0000259" key="19">
    <source>
        <dbReference type="Pfam" id="PF24621"/>
    </source>
</evidence>
<keyword evidence="9 17" id="KW-0028">Amino-acid biosynthesis</keyword>
<feature type="binding site" evidence="17">
    <location>
        <position position="246"/>
    </location>
    <ligand>
        <name>Zn(2+)</name>
        <dbReference type="ChEBI" id="CHEBI:29105"/>
    </ligand>
</feature>
<dbReference type="InterPro" id="IPR030963">
    <property type="entry name" value="DHQ_synth_fam"/>
</dbReference>
<keyword evidence="10 17" id="KW-0479">Metal-binding</keyword>
<dbReference type="Pfam" id="PF24621">
    <property type="entry name" value="DHQS_C"/>
    <property type="match status" value="1"/>
</dbReference>
<evidence type="ECO:0000256" key="7">
    <source>
        <dbReference type="ARBA" id="ARBA00017684"/>
    </source>
</evidence>
<sequence>MTVIQVTTATKAYQVQLSDHGLTKIGQAVSAVWTPRQVALITDTNVGPHYAPAVTANLQAAGYRVTVLTIPAGEASKSWAQVERLTAMLSAAQFTRSDGILALGGGVVGDLAGFVAAIYLRGISLIQVPTSLLAQVDSSVGGKTAIDLPTGKNLIGSFYQPDLVLIDPATLTTLPARSLAEGYGEILKCAAIVGGDFWQLAGQITDLSALLAHAAALITASVQFKTQVVMADEKESDQRQLLNLGHTIGHAVELLGQGQWMHGEAVAIGLVQVCRLFEAHQLTAKGTAAQLAMRLHAVGLPTELPAALSPAKLIAAMQHDKKVHGDQLTWVYLQQIGTATFHQVPVANLMTWVAPILTK</sequence>
<evidence type="ECO:0000256" key="16">
    <source>
        <dbReference type="ARBA" id="ARBA00023285"/>
    </source>
</evidence>
<dbReference type="RefSeq" id="WP_137628252.1">
    <property type="nucleotide sequence ID" value="NZ_BJDJ01000007.1"/>
</dbReference>
<protein>
    <recommendedName>
        <fullName evidence="7 17">3-dehydroquinate synthase</fullName>
        <shortName evidence="17">DHQS</shortName>
        <ecNumber evidence="6 17">4.2.3.4</ecNumber>
    </recommendedName>
</protein>
<comment type="caution">
    <text evidence="20">The sequence shown here is derived from an EMBL/GenBank/DDBJ whole genome shotgun (WGS) entry which is preliminary data.</text>
</comment>
<comment type="cofactor">
    <cofactor evidence="2 17">
        <name>NAD(+)</name>
        <dbReference type="ChEBI" id="CHEBI:57540"/>
    </cofactor>
</comment>
<accession>A0ABW1RW15</accession>
<evidence type="ECO:0000313" key="20">
    <source>
        <dbReference type="EMBL" id="MFC6179692.1"/>
    </source>
</evidence>
<feature type="binding site" evidence="17">
    <location>
        <position position="143"/>
    </location>
    <ligand>
        <name>NAD(+)</name>
        <dbReference type="ChEBI" id="CHEBI:57540"/>
    </ligand>
</feature>
<evidence type="ECO:0000256" key="8">
    <source>
        <dbReference type="ARBA" id="ARBA00022490"/>
    </source>
</evidence>
<feature type="binding site" evidence="17">
    <location>
        <begin position="170"/>
        <end position="173"/>
    </location>
    <ligand>
        <name>NAD(+)</name>
        <dbReference type="ChEBI" id="CHEBI:57540"/>
    </ligand>
</feature>
<evidence type="ECO:0000256" key="10">
    <source>
        <dbReference type="ARBA" id="ARBA00022723"/>
    </source>
</evidence>